<dbReference type="EMBL" id="PQIB02000001">
    <property type="protein sequence ID" value="RLN40553.1"/>
    <property type="molecule type" value="Genomic_DNA"/>
</dbReference>
<dbReference type="PROSITE" id="PS00628">
    <property type="entry name" value="RIBOSOMAL_S19E"/>
    <property type="match status" value="1"/>
</dbReference>
<dbReference type="AlphaFoldDB" id="A0A3L6TJS7"/>
<name>A0A3L6TJS7_PANMI</name>
<evidence type="ECO:0000256" key="1">
    <source>
        <dbReference type="ARBA" id="ARBA00010014"/>
    </source>
</evidence>
<dbReference type="GO" id="GO:0000028">
    <property type="term" value="P:ribosomal small subunit assembly"/>
    <property type="evidence" value="ECO:0007669"/>
    <property type="project" value="TreeGrafter"/>
</dbReference>
<organism evidence="4 5">
    <name type="scientific">Panicum miliaceum</name>
    <name type="common">Proso millet</name>
    <name type="synonym">Broomcorn millet</name>
    <dbReference type="NCBI Taxonomy" id="4540"/>
    <lineage>
        <taxon>Eukaryota</taxon>
        <taxon>Viridiplantae</taxon>
        <taxon>Streptophyta</taxon>
        <taxon>Embryophyta</taxon>
        <taxon>Tracheophyta</taxon>
        <taxon>Spermatophyta</taxon>
        <taxon>Magnoliopsida</taxon>
        <taxon>Liliopsida</taxon>
        <taxon>Poales</taxon>
        <taxon>Poaceae</taxon>
        <taxon>PACMAD clade</taxon>
        <taxon>Panicoideae</taxon>
        <taxon>Panicodae</taxon>
        <taxon>Paniceae</taxon>
        <taxon>Panicinae</taxon>
        <taxon>Panicum</taxon>
        <taxon>Panicum sect. Panicum</taxon>
    </lineage>
</organism>
<comment type="caution">
    <text evidence="4">The sequence shown here is derived from an EMBL/GenBank/DDBJ whole genome shotgun (WGS) entry which is preliminary data.</text>
</comment>
<dbReference type="SUPFAM" id="SSF46785">
    <property type="entry name" value="Winged helix' DNA-binding domain"/>
    <property type="match status" value="1"/>
</dbReference>
<dbReference type="GO" id="GO:0022627">
    <property type="term" value="C:cytosolic small ribosomal subunit"/>
    <property type="evidence" value="ECO:0007669"/>
    <property type="project" value="TreeGrafter"/>
</dbReference>
<dbReference type="GO" id="GO:0006412">
    <property type="term" value="P:translation"/>
    <property type="evidence" value="ECO:0007669"/>
    <property type="project" value="InterPro"/>
</dbReference>
<dbReference type="STRING" id="4540.A0A3L6TJS7"/>
<evidence type="ECO:0000313" key="4">
    <source>
        <dbReference type="EMBL" id="RLN40553.1"/>
    </source>
</evidence>
<protein>
    <recommendedName>
        <fullName evidence="6">40S ribosomal protein S19</fullName>
    </recommendedName>
</protein>
<keyword evidence="5" id="KW-1185">Reference proteome</keyword>
<keyword evidence="3" id="KW-0687">Ribonucleoprotein</keyword>
<dbReference type="GO" id="GO:0003723">
    <property type="term" value="F:RNA binding"/>
    <property type="evidence" value="ECO:0007669"/>
    <property type="project" value="TreeGrafter"/>
</dbReference>
<dbReference type="FunFam" id="1.10.10.10:FF:000118">
    <property type="entry name" value="40S ribosomal protein S19"/>
    <property type="match status" value="1"/>
</dbReference>
<dbReference type="PANTHER" id="PTHR11710">
    <property type="entry name" value="40S RIBOSOMAL PROTEIN S19"/>
    <property type="match status" value="1"/>
</dbReference>
<dbReference type="InterPro" id="IPR036390">
    <property type="entry name" value="WH_DNA-bd_sf"/>
</dbReference>
<dbReference type="PANTHER" id="PTHR11710:SF0">
    <property type="entry name" value="40S RIBOSOMAL PROTEIN S19"/>
    <property type="match status" value="1"/>
</dbReference>
<evidence type="ECO:0000256" key="2">
    <source>
        <dbReference type="ARBA" id="ARBA00022980"/>
    </source>
</evidence>
<dbReference type="Proteomes" id="UP000275267">
    <property type="component" value="Unassembled WGS sequence"/>
</dbReference>
<gene>
    <name evidence="4" type="ORF">C2845_PM01G18300</name>
</gene>
<dbReference type="Gene3D" id="1.10.10.10">
    <property type="entry name" value="Winged helix-like DNA-binding domain superfamily/Winged helix DNA-binding domain"/>
    <property type="match status" value="1"/>
</dbReference>
<proteinExistence type="inferred from homology"/>
<evidence type="ECO:0000313" key="5">
    <source>
        <dbReference type="Proteomes" id="UP000275267"/>
    </source>
</evidence>
<accession>A0A3L6TJS7</accession>
<dbReference type="SMART" id="SM01413">
    <property type="entry name" value="Ribosomal_S19e"/>
    <property type="match status" value="1"/>
</dbReference>
<dbReference type="Pfam" id="PF01090">
    <property type="entry name" value="Ribosomal_S19e"/>
    <property type="match status" value="1"/>
</dbReference>
<dbReference type="GO" id="GO:0003735">
    <property type="term" value="F:structural constituent of ribosome"/>
    <property type="evidence" value="ECO:0007669"/>
    <property type="project" value="InterPro"/>
</dbReference>
<dbReference type="InterPro" id="IPR018277">
    <property type="entry name" value="Ribosomal_eS19_CS"/>
</dbReference>
<reference evidence="5" key="1">
    <citation type="journal article" date="2019" name="Nat. Commun.">
        <title>The genome of broomcorn millet.</title>
        <authorList>
            <person name="Zou C."/>
            <person name="Miki D."/>
            <person name="Li D."/>
            <person name="Tang Q."/>
            <person name="Xiao L."/>
            <person name="Rajput S."/>
            <person name="Deng P."/>
            <person name="Jia W."/>
            <person name="Huang R."/>
            <person name="Zhang M."/>
            <person name="Sun Y."/>
            <person name="Hu J."/>
            <person name="Fu X."/>
            <person name="Schnable P.S."/>
            <person name="Li F."/>
            <person name="Zhang H."/>
            <person name="Feng B."/>
            <person name="Zhu X."/>
            <person name="Liu R."/>
            <person name="Schnable J.C."/>
            <person name="Zhu J.-K."/>
            <person name="Zhang H."/>
        </authorList>
    </citation>
    <scope>NUCLEOTIDE SEQUENCE [LARGE SCALE GENOMIC DNA]</scope>
</reference>
<sequence>MECRSAPSAGCLDVPAEKLILRMREIQRENLETDIKEMMEQDKAEGTTTMPPPQIVKYFDLLGKAWGWKRLLPFAGGSWSDYSKYLEEYYQRNAVKLVPGAAAATGSSIAALAEICIAKEADLTCELLRRGASYEYDYLLEQSSEIRMCVLSLMNCTSCHSVAASAAMLGVSKEAEMMCKWMNENDMLLDVFDDDLPNELETSRTIRFQTLYLMIDILKKSSAPAGNKIDEEEFVGRNDPSGVGNGIAADEATNITWGSVSDVLDSQDQKKIEDAKKISGDFLEKAWGWESHCLEEYPLPSKFVAEVAANLNPDWLLDSADPAVAKSCILMEEELVSEWKKHVISGPHKILPVNTFIQSCLIKECALSILGDKFSVPSGIAFVCITKEADLMLELLRHGAKPTDDMIHQSSVVRMCALGFVNLKGCQSVAAAAAMMGMAKEAKIMCDWMKRENKLLTFNMSELPELEVARFIRGRTLDVMINILQECSFPSSKYGLGATTAAYSVNFLNLIPVVTFLIAVLLCLEKLAAAPSTSLLLLTAMELPEWVDIVKTARFKELPPYDPDWYYTRAASIARKIYLRQGIGVGGFQKIYGGRQRNGSRPPHFCKSSGAISRNILQQLQKMGIIDVDPKGGRLITSQGRRDLDQVAGRVAVEA</sequence>
<dbReference type="InterPro" id="IPR036388">
    <property type="entry name" value="WH-like_DNA-bd_sf"/>
</dbReference>
<dbReference type="InterPro" id="IPR001266">
    <property type="entry name" value="Ribosomal_eS19"/>
</dbReference>
<evidence type="ECO:0000256" key="3">
    <source>
        <dbReference type="ARBA" id="ARBA00023274"/>
    </source>
</evidence>
<dbReference type="OrthoDB" id="679995at2759"/>
<evidence type="ECO:0008006" key="6">
    <source>
        <dbReference type="Google" id="ProtNLM"/>
    </source>
</evidence>
<keyword evidence="2" id="KW-0689">Ribosomal protein</keyword>
<comment type="similarity">
    <text evidence="1">Belongs to the eukaryotic ribosomal protein eS19 family.</text>
</comment>